<evidence type="ECO:0000313" key="1">
    <source>
        <dbReference type="EMBL" id="GKX66970.1"/>
    </source>
</evidence>
<accession>A0ACB5RCV1</accession>
<dbReference type="EMBL" id="BROD01000001">
    <property type="protein sequence ID" value="GKX66970.1"/>
    <property type="molecule type" value="Genomic_DNA"/>
</dbReference>
<gene>
    <name evidence="1" type="ORF">rsdtw13_22280</name>
</gene>
<name>A0ACB5RCV1_9CLOT</name>
<organism evidence="1 2">
    <name type="scientific">Inconstantimicrobium mannanitabidum</name>
    <dbReference type="NCBI Taxonomy" id="1604901"/>
    <lineage>
        <taxon>Bacteria</taxon>
        <taxon>Bacillati</taxon>
        <taxon>Bacillota</taxon>
        <taxon>Clostridia</taxon>
        <taxon>Eubacteriales</taxon>
        <taxon>Clostridiaceae</taxon>
        <taxon>Inconstantimicrobium</taxon>
    </lineage>
</organism>
<sequence length="142" mass="16521">MGNCMDADSFFRQKNLKVTKARVYIYMLLAKSSESLTAEYIYSKSKEDGIDINLSTVYRTLEIFEKKHIIEKFNIGENSHLYSLIKEQHKHVLQCSLCHKEIEVPCPMKQIEELVKNQTGFTLTEHTLKLKGICEKCSKKKE</sequence>
<evidence type="ECO:0000313" key="2">
    <source>
        <dbReference type="Proteomes" id="UP001058074"/>
    </source>
</evidence>
<comment type="caution">
    <text evidence="1">The sequence shown here is derived from an EMBL/GenBank/DDBJ whole genome shotgun (WGS) entry which is preliminary data.</text>
</comment>
<reference evidence="1" key="1">
    <citation type="journal article" date="2025" name="Int. J. Syst. Evol. Microbiol.">
        <title>Inconstantimicrobium mannanitabidum sp. nov., a novel member of the family Clostridiaceae isolated from anoxic soil under the treatment of reductive soil disinfestation.</title>
        <authorList>
            <person name="Ueki A."/>
            <person name="Tonouchi A."/>
            <person name="Honma S."/>
            <person name="Kaku N."/>
            <person name="Ueki K."/>
        </authorList>
    </citation>
    <scope>NUCLEOTIDE SEQUENCE</scope>
    <source>
        <strain evidence="1">TW13</strain>
    </source>
</reference>
<proteinExistence type="predicted"/>
<protein>
    <submittedName>
        <fullName evidence="1">Ferric uptake regulation protein</fullName>
    </submittedName>
</protein>
<dbReference type="Proteomes" id="UP001058074">
    <property type="component" value="Unassembled WGS sequence"/>
</dbReference>
<keyword evidence="2" id="KW-1185">Reference proteome</keyword>